<gene>
    <name evidence="1" type="ORF">VFH_U044520</name>
</gene>
<accession>A0AAV0YG70</accession>
<name>A0AAV0YG70_VICFA</name>
<evidence type="ECO:0000313" key="1">
    <source>
        <dbReference type="EMBL" id="CAI8583794.1"/>
    </source>
</evidence>
<evidence type="ECO:0000313" key="2">
    <source>
        <dbReference type="Proteomes" id="UP001157006"/>
    </source>
</evidence>
<dbReference type="AlphaFoldDB" id="A0AAV0YG70"/>
<sequence>MNGVILFPGFPNRVTVRLQEKQSPLPFPSMLSNHTSDSFFLLWFHNSLVSQTSSPLFINERLKKAYQPEKAPGVSSRVMPTTKNLKKFQECDLSLQRDDLMKMKQGFRTGGISDNAPNSTGIVISLIHGLSGKALCASQTTKGAIAPAKKNQLMAE</sequence>
<proteinExistence type="predicted"/>
<organism evidence="1 2">
    <name type="scientific">Vicia faba</name>
    <name type="common">Broad bean</name>
    <name type="synonym">Faba vulgaris</name>
    <dbReference type="NCBI Taxonomy" id="3906"/>
    <lineage>
        <taxon>Eukaryota</taxon>
        <taxon>Viridiplantae</taxon>
        <taxon>Streptophyta</taxon>
        <taxon>Embryophyta</taxon>
        <taxon>Tracheophyta</taxon>
        <taxon>Spermatophyta</taxon>
        <taxon>Magnoliopsida</taxon>
        <taxon>eudicotyledons</taxon>
        <taxon>Gunneridae</taxon>
        <taxon>Pentapetalae</taxon>
        <taxon>rosids</taxon>
        <taxon>fabids</taxon>
        <taxon>Fabales</taxon>
        <taxon>Fabaceae</taxon>
        <taxon>Papilionoideae</taxon>
        <taxon>50 kb inversion clade</taxon>
        <taxon>NPAAA clade</taxon>
        <taxon>Hologalegina</taxon>
        <taxon>IRL clade</taxon>
        <taxon>Fabeae</taxon>
        <taxon>Vicia</taxon>
    </lineage>
</organism>
<comment type="caution">
    <text evidence="1">The sequence shown here is derived from an EMBL/GenBank/DDBJ whole genome shotgun (WGS) entry which is preliminary data.</text>
</comment>
<protein>
    <submittedName>
        <fullName evidence="1">Uncharacterized protein</fullName>
    </submittedName>
</protein>
<dbReference type="EMBL" id="CATIWC010001047">
    <property type="protein sequence ID" value="CAI8583794.1"/>
    <property type="molecule type" value="Genomic_DNA"/>
</dbReference>
<reference evidence="1 2" key="1">
    <citation type="submission" date="2023-01" db="EMBL/GenBank/DDBJ databases">
        <authorList>
            <person name="Kreplak J."/>
        </authorList>
    </citation>
    <scope>NUCLEOTIDE SEQUENCE [LARGE SCALE GENOMIC DNA]</scope>
</reference>
<keyword evidence="2" id="KW-1185">Reference proteome</keyword>
<dbReference type="Proteomes" id="UP001157006">
    <property type="component" value="Unassembled WGS sequence"/>
</dbReference>